<protein>
    <submittedName>
        <fullName evidence="1">Uncharacterized protein</fullName>
    </submittedName>
</protein>
<sequence length="123" mass="13418">MLFLVEKIEDRASAKWFVAMVSGRLGRRVTVVIGGICWGNWSGLVTNGSIFRVGGCWVVVPVLVKCTRLAWEEEVENGGAVGSKTAQGWASRMWFLRLGLVQVGSVDDGEEIELKWKASGCDG</sequence>
<dbReference type="EMBL" id="RCHU01000794">
    <property type="protein sequence ID" value="TKR91226.1"/>
    <property type="molecule type" value="Genomic_DNA"/>
</dbReference>
<organism evidence="1">
    <name type="scientific">Populus alba</name>
    <name type="common">White poplar</name>
    <dbReference type="NCBI Taxonomy" id="43335"/>
    <lineage>
        <taxon>Eukaryota</taxon>
        <taxon>Viridiplantae</taxon>
        <taxon>Streptophyta</taxon>
        <taxon>Embryophyta</taxon>
        <taxon>Tracheophyta</taxon>
        <taxon>Spermatophyta</taxon>
        <taxon>Magnoliopsida</taxon>
        <taxon>eudicotyledons</taxon>
        <taxon>Gunneridae</taxon>
        <taxon>Pentapetalae</taxon>
        <taxon>rosids</taxon>
        <taxon>fabids</taxon>
        <taxon>Malpighiales</taxon>
        <taxon>Salicaceae</taxon>
        <taxon>Saliceae</taxon>
        <taxon>Populus</taxon>
    </lineage>
</organism>
<reference evidence="1" key="1">
    <citation type="submission" date="2018-10" db="EMBL/GenBank/DDBJ databases">
        <title>Population genomic analysis revealed the cold adaptation of white poplar.</title>
        <authorList>
            <person name="Liu Y.-J."/>
        </authorList>
    </citation>
    <scope>NUCLEOTIDE SEQUENCE [LARGE SCALE GENOMIC DNA]</scope>
    <source>
        <strain evidence="1">PAL-ZL1</strain>
    </source>
</reference>
<name>A0A4U5P4S7_POPAL</name>
<proteinExistence type="predicted"/>
<accession>A0A4U5P4S7</accession>
<comment type="caution">
    <text evidence="1">The sequence shown here is derived from an EMBL/GenBank/DDBJ whole genome shotgun (WGS) entry which is preliminary data.</text>
</comment>
<gene>
    <name evidence="1" type="ORF">D5086_0000225460</name>
</gene>
<dbReference type="AlphaFoldDB" id="A0A4U5P4S7"/>
<evidence type="ECO:0000313" key="1">
    <source>
        <dbReference type="EMBL" id="TKR91226.1"/>
    </source>
</evidence>